<reference evidence="2 3" key="1">
    <citation type="journal article" date="2021" name="Elife">
        <title>Chloroplast acquisition without the gene transfer in kleptoplastic sea slugs, Plakobranchus ocellatus.</title>
        <authorList>
            <person name="Maeda T."/>
            <person name="Takahashi S."/>
            <person name="Yoshida T."/>
            <person name="Shimamura S."/>
            <person name="Takaki Y."/>
            <person name="Nagai Y."/>
            <person name="Toyoda A."/>
            <person name="Suzuki Y."/>
            <person name="Arimoto A."/>
            <person name="Ishii H."/>
            <person name="Satoh N."/>
            <person name="Nishiyama T."/>
            <person name="Hasebe M."/>
            <person name="Maruyama T."/>
            <person name="Minagawa J."/>
            <person name="Obokata J."/>
            <person name="Shigenobu S."/>
        </authorList>
    </citation>
    <scope>NUCLEOTIDE SEQUENCE [LARGE SCALE GENOMIC DNA]</scope>
</reference>
<evidence type="ECO:0000313" key="2">
    <source>
        <dbReference type="EMBL" id="GFR71614.1"/>
    </source>
</evidence>
<sequence>MTAAGDLTCPDTDPRSGRTGPQPPGTRTHCAVGWRDGWGVGVVMEVGMGVETRRGRMESTNGVKRLRVRSQHRMKAKKKDTTNSPHLPLLFFAVPQVYTPRRQNTRSMREHEEGDSRQQQHCYPDLDIEQSIELLTTASPGREGSKSGQVCGHNVVVVTQPARRPGAAALRGH</sequence>
<evidence type="ECO:0000313" key="3">
    <source>
        <dbReference type="Proteomes" id="UP000762676"/>
    </source>
</evidence>
<feature type="compositionally biased region" description="Basic and acidic residues" evidence="1">
    <location>
        <begin position="107"/>
        <end position="118"/>
    </location>
</feature>
<proteinExistence type="predicted"/>
<feature type="region of interest" description="Disordered" evidence="1">
    <location>
        <begin position="101"/>
        <end position="123"/>
    </location>
</feature>
<dbReference type="AlphaFoldDB" id="A0AAV4FEZ8"/>
<dbReference type="Proteomes" id="UP000762676">
    <property type="component" value="Unassembled WGS sequence"/>
</dbReference>
<keyword evidence="3" id="KW-1185">Reference proteome</keyword>
<feature type="region of interest" description="Disordered" evidence="1">
    <location>
        <begin position="1"/>
        <end position="30"/>
    </location>
</feature>
<accession>A0AAV4FEZ8</accession>
<comment type="caution">
    <text evidence="2">The sequence shown here is derived from an EMBL/GenBank/DDBJ whole genome shotgun (WGS) entry which is preliminary data.</text>
</comment>
<gene>
    <name evidence="2" type="ORF">ElyMa_003817800</name>
</gene>
<name>A0AAV4FEZ8_9GAST</name>
<evidence type="ECO:0000256" key="1">
    <source>
        <dbReference type="SAM" id="MobiDB-lite"/>
    </source>
</evidence>
<protein>
    <submittedName>
        <fullName evidence="2">Uncharacterized protein</fullName>
    </submittedName>
</protein>
<organism evidence="2 3">
    <name type="scientific">Elysia marginata</name>
    <dbReference type="NCBI Taxonomy" id="1093978"/>
    <lineage>
        <taxon>Eukaryota</taxon>
        <taxon>Metazoa</taxon>
        <taxon>Spiralia</taxon>
        <taxon>Lophotrochozoa</taxon>
        <taxon>Mollusca</taxon>
        <taxon>Gastropoda</taxon>
        <taxon>Heterobranchia</taxon>
        <taxon>Euthyneura</taxon>
        <taxon>Panpulmonata</taxon>
        <taxon>Sacoglossa</taxon>
        <taxon>Placobranchoidea</taxon>
        <taxon>Plakobranchidae</taxon>
        <taxon>Elysia</taxon>
    </lineage>
</organism>
<dbReference type="EMBL" id="BMAT01007800">
    <property type="protein sequence ID" value="GFR71614.1"/>
    <property type="molecule type" value="Genomic_DNA"/>
</dbReference>